<dbReference type="Proteomes" id="UP000030758">
    <property type="component" value="Unassembled WGS sequence"/>
</dbReference>
<accession>A0A085NSI8</accession>
<dbReference type="AlphaFoldDB" id="A0A085NSI8"/>
<dbReference type="Proteomes" id="UP000030764">
    <property type="component" value="Unassembled WGS sequence"/>
</dbReference>
<sequence length="81" mass="8886">MVLPISGSVHQKTSERKRNNGHITGYALLTIRLPDELEGGGSRAADDGRYETAVKEIGKRAICDASVQWNELFLTNALLTM</sequence>
<name>A0A085NSI8_9BILA</name>
<proteinExistence type="predicted"/>
<organism evidence="2">
    <name type="scientific">Trichuris suis</name>
    <name type="common">pig whipworm</name>
    <dbReference type="NCBI Taxonomy" id="68888"/>
    <lineage>
        <taxon>Eukaryota</taxon>
        <taxon>Metazoa</taxon>
        <taxon>Ecdysozoa</taxon>
        <taxon>Nematoda</taxon>
        <taxon>Enoplea</taxon>
        <taxon>Dorylaimia</taxon>
        <taxon>Trichinellida</taxon>
        <taxon>Trichuridae</taxon>
        <taxon>Trichuris</taxon>
    </lineage>
</organism>
<keyword evidence="3" id="KW-1185">Reference proteome</keyword>
<protein>
    <submittedName>
        <fullName evidence="2">Uncharacterized protein</fullName>
    </submittedName>
</protein>
<gene>
    <name evidence="1" type="ORF">M513_05424</name>
    <name evidence="2" type="ORF">M514_05424</name>
</gene>
<evidence type="ECO:0000313" key="3">
    <source>
        <dbReference type="Proteomes" id="UP000030764"/>
    </source>
</evidence>
<reference evidence="2 3" key="1">
    <citation type="journal article" date="2014" name="Nat. Genet.">
        <title>Genome and transcriptome of the porcine whipworm Trichuris suis.</title>
        <authorList>
            <person name="Jex A.R."/>
            <person name="Nejsum P."/>
            <person name="Schwarz E.M."/>
            <person name="Hu L."/>
            <person name="Young N.D."/>
            <person name="Hall R.S."/>
            <person name="Korhonen P.K."/>
            <person name="Liao S."/>
            <person name="Thamsborg S."/>
            <person name="Xia J."/>
            <person name="Xu P."/>
            <person name="Wang S."/>
            <person name="Scheerlinck J.P."/>
            <person name="Hofmann A."/>
            <person name="Sternberg P.W."/>
            <person name="Wang J."/>
            <person name="Gasser R.B."/>
        </authorList>
    </citation>
    <scope>NUCLEOTIDE SEQUENCE [LARGE SCALE GENOMIC DNA]</scope>
    <source>
        <strain evidence="2">DCEP-RM93F</strain>
        <strain evidence="1">DCEP-RM93M</strain>
    </source>
</reference>
<dbReference type="EMBL" id="KL367477">
    <property type="protein sequence ID" value="KFD72434.1"/>
    <property type="molecule type" value="Genomic_DNA"/>
</dbReference>
<evidence type="ECO:0000313" key="1">
    <source>
        <dbReference type="EMBL" id="KFD53719.1"/>
    </source>
</evidence>
<dbReference type="EMBL" id="KL363214">
    <property type="protein sequence ID" value="KFD53719.1"/>
    <property type="molecule type" value="Genomic_DNA"/>
</dbReference>
<evidence type="ECO:0000313" key="2">
    <source>
        <dbReference type="EMBL" id="KFD72434.1"/>
    </source>
</evidence>